<name>A0A0E9T5A5_ANGAN</name>
<evidence type="ECO:0000313" key="1">
    <source>
        <dbReference type="EMBL" id="JAH48175.1"/>
    </source>
</evidence>
<protein>
    <submittedName>
        <fullName evidence="1">Uncharacterized protein</fullName>
    </submittedName>
</protein>
<sequence length="34" mass="3452">MSQGYDGDKGLVTFGILRKPLVSGVAPLACSACP</sequence>
<proteinExistence type="predicted"/>
<dbReference type="AlphaFoldDB" id="A0A0E9T5A5"/>
<organism evidence="1">
    <name type="scientific">Anguilla anguilla</name>
    <name type="common">European freshwater eel</name>
    <name type="synonym">Muraena anguilla</name>
    <dbReference type="NCBI Taxonomy" id="7936"/>
    <lineage>
        <taxon>Eukaryota</taxon>
        <taxon>Metazoa</taxon>
        <taxon>Chordata</taxon>
        <taxon>Craniata</taxon>
        <taxon>Vertebrata</taxon>
        <taxon>Euteleostomi</taxon>
        <taxon>Actinopterygii</taxon>
        <taxon>Neopterygii</taxon>
        <taxon>Teleostei</taxon>
        <taxon>Anguilliformes</taxon>
        <taxon>Anguillidae</taxon>
        <taxon>Anguilla</taxon>
    </lineage>
</organism>
<reference evidence="1" key="2">
    <citation type="journal article" date="2015" name="Fish Shellfish Immunol.">
        <title>Early steps in the European eel (Anguilla anguilla)-Vibrio vulnificus interaction in the gills: Role of the RtxA13 toxin.</title>
        <authorList>
            <person name="Callol A."/>
            <person name="Pajuelo D."/>
            <person name="Ebbesson L."/>
            <person name="Teles M."/>
            <person name="MacKenzie S."/>
            <person name="Amaro C."/>
        </authorList>
    </citation>
    <scope>NUCLEOTIDE SEQUENCE</scope>
</reference>
<reference evidence="1" key="1">
    <citation type="submission" date="2014-11" db="EMBL/GenBank/DDBJ databases">
        <authorList>
            <person name="Amaro Gonzalez C."/>
        </authorList>
    </citation>
    <scope>NUCLEOTIDE SEQUENCE</scope>
</reference>
<accession>A0A0E9T5A5</accession>
<dbReference type="EMBL" id="GBXM01060402">
    <property type="protein sequence ID" value="JAH48175.1"/>
    <property type="molecule type" value="Transcribed_RNA"/>
</dbReference>